<dbReference type="InParanoid" id="T0S8Q4"/>
<protein>
    <recommendedName>
        <fullName evidence="4">Secreted protein</fullName>
    </recommendedName>
</protein>
<gene>
    <name evidence="2" type="ORF">SDRG_01631</name>
</gene>
<keyword evidence="1" id="KW-0732">Signal</keyword>
<sequence>MTLLGATMTLLDATMTLLGATMTLLDATMTPLDVTTTPLDVTTTSLGAAPSAWIEGTCGTVAAATGEPQATGRHRVATLFCMTN</sequence>
<dbReference type="GeneID" id="19942358"/>
<dbReference type="VEuPathDB" id="FungiDB:SDRG_01631"/>
<evidence type="ECO:0000313" key="2">
    <source>
        <dbReference type="EMBL" id="EQC41673.1"/>
    </source>
</evidence>
<dbReference type="RefSeq" id="XP_008605387.1">
    <property type="nucleotide sequence ID" value="XM_008607165.1"/>
</dbReference>
<dbReference type="EMBL" id="JH767134">
    <property type="protein sequence ID" value="EQC41673.1"/>
    <property type="molecule type" value="Genomic_DNA"/>
</dbReference>
<feature type="signal peptide" evidence="1">
    <location>
        <begin position="1"/>
        <end position="27"/>
    </location>
</feature>
<evidence type="ECO:0000313" key="3">
    <source>
        <dbReference type="Proteomes" id="UP000030762"/>
    </source>
</evidence>
<reference evidence="2 3" key="1">
    <citation type="submission" date="2012-04" db="EMBL/GenBank/DDBJ databases">
        <title>The Genome Sequence of Saprolegnia declina VS20.</title>
        <authorList>
            <consortium name="The Broad Institute Genome Sequencing Platform"/>
            <person name="Russ C."/>
            <person name="Nusbaum C."/>
            <person name="Tyler B."/>
            <person name="van West P."/>
            <person name="Dieguez-Uribeondo J."/>
            <person name="de Bruijn I."/>
            <person name="Tripathy S."/>
            <person name="Jiang R."/>
            <person name="Young S.K."/>
            <person name="Zeng Q."/>
            <person name="Gargeya S."/>
            <person name="Fitzgerald M."/>
            <person name="Haas B."/>
            <person name="Abouelleil A."/>
            <person name="Alvarado L."/>
            <person name="Arachchi H.M."/>
            <person name="Berlin A."/>
            <person name="Chapman S.B."/>
            <person name="Goldberg J."/>
            <person name="Griggs A."/>
            <person name="Gujja S."/>
            <person name="Hansen M."/>
            <person name="Howarth C."/>
            <person name="Imamovic A."/>
            <person name="Larimer J."/>
            <person name="McCowen C."/>
            <person name="Montmayeur A."/>
            <person name="Murphy C."/>
            <person name="Neiman D."/>
            <person name="Pearson M."/>
            <person name="Priest M."/>
            <person name="Roberts A."/>
            <person name="Saif S."/>
            <person name="Shea T."/>
            <person name="Sisk P."/>
            <person name="Sykes S."/>
            <person name="Wortman J."/>
            <person name="Nusbaum C."/>
            <person name="Birren B."/>
        </authorList>
    </citation>
    <scope>NUCLEOTIDE SEQUENCE [LARGE SCALE GENOMIC DNA]</scope>
    <source>
        <strain evidence="2 3">VS20</strain>
    </source>
</reference>
<evidence type="ECO:0000256" key="1">
    <source>
        <dbReference type="SAM" id="SignalP"/>
    </source>
</evidence>
<keyword evidence="3" id="KW-1185">Reference proteome</keyword>
<name>T0S8Q4_SAPDV</name>
<accession>T0S8Q4</accession>
<evidence type="ECO:0008006" key="4">
    <source>
        <dbReference type="Google" id="ProtNLM"/>
    </source>
</evidence>
<dbReference type="Proteomes" id="UP000030762">
    <property type="component" value="Unassembled WGS sequence"/>
</dbReference>
<feature type="chain" id="PRO_5004584359" description="Secreted protein" evidence="1">
    <location>
        <begin position="28"/>
        <end position="84"/>
    </location>
</feature>
<organism evidence="2 3">
    <name type="scientific">Saprolegnia diclina (strain VS20)</name>
    <dbReference type="NCBI Taxonomy" id="1156394"/>
    <lineage>
        <taxon>Eukaryota</taxon>
        <taxon>Sar</taxon>
        <taxon>Stramenopiles</taxon>
        <taxon>Oomycota</taxon>
        <taxon>Saprolegniomycetes</taxon>
        <taxon>Saprolegniales</taxon>
        <taxon>Saprolegniaceae</taxon>
        <taxon>Saprolegnia</taxon>
    </lineage>
</organism>
<dbReference type="AlphaFoldDB" id="T0S8Q4"/>
<proteinExistence type="predicted"/>